<comment type="caution">
    <text evidence="3">The sequence shown here is derived from an EMBL/GenBank/DDBJ whole genome shotgun (WGS) entry which is preliminary data.</text>
</comment>
<feature type="signal peptide" evidence="2">
    <location>
        <begin position="1"/>
        <end position="23"/>
    </location>
</feature>
<organism evidence="3 4">
    <name type="scientific">Daphnia magna</name>
    <dbReference type="NCBI Taxonomy" id="35525"/>
    <lineage>
        <taxon>Eukaryota</taxon>
        <taxon>Metazoa</taxon>
        <taxon>Ecdysozoa</taxon>
        <taxon>Arthropoda</taxon>
        <taxon>Crustacea</taxon>
        <taxon>Branchiopoda</taxon>
        <taxon>Diplostraca</taxon>
        <taxon>Cladocera</taxon>
        <taxon>Anomopoda</taxon>
        <taxon>Daphniidae</taxon>
        <taxon>Daphnia</taxon>
    </lineage>
</organism>
<feature type="compositionally biased region" description="Basic and acidic residues" evidence="1">
    <location>
        <begin position="68"/>
        <end position="78"/>
    </location>
</feature>
<feature type="chain" id="PRO_5046183598" evidence="2">
    <location>
        <begin position="24"/>
        <end position="116"/>
    </location>
</feature>
<protein>
    <submittedName>
        <fullName evidence="3">Uncharacterized protein</fullName>
    </submittedName>
</protein>
<feature type="non-terminal residue" evidence="3">
    <location>
        <position position="116"/>
    </location>
</feature>
<accession>A0ABQ9ZYB0</accession>
<reference evidence="3 4" key="1">
    <citation type="journal article" date="2023" name="Nucleic Acids Res.">
        <title>The hologenome of Daphnia magna reveals possible DNA methylation and microbiome-mediated evolution of the host genome.</title>
        <authorList>
            <person name="Chaturvedi A."/>
            <person name="Li X."/>
            <person name="Dhandapani V."/>
            <person name="Marshall H."/>
            <person name="Kissane S."/>
            <person name="Cuenca-Cambronero M."/>
            <person name="Asole G."/>
            <person name="Calvet F."/>
            <person name="Ruiz-Romero M."/>
            <person name="Marangio P."/>
            <person name="Guigo R."/>
            <person name="Rago D."/>
            <person name="Mirbahai L."/>
            <person name="Eastwood N."/>
            <person name="Colbourne J.K."/>
            <person name="Zhou J."/>
            <person name="Mallon E."/>
            <person name="Orsini L."/>
        </authorList>
    </citation>
    <scope>NUCLEOTIDE SEQUENCE [LARGE SCALE GENOMIC DNA]</scope>
    <source>
        <strain evidence="3">LRV0_1</strain>
    </source>
</reference>
<evidence type="ECO:0000313" key="4">
    <source>
        <dbReference type="Proteomes" id="UP001234178"/>
    </source>
</evidence>
<proteinExistence type="predicted"/>
<evidence type="ECO:0000313" key="3">
    <source>
        <dbReference type="EMBL" id="KAK4017885.1"/>
    </source>
</evidence>
<feature type="region of interest" description="Disordered" evidence="1">
    <location>
        <begin position="49"/>
        <end position="78"/>
    </location>
</feature>
<name>A0ABQ9ZYB0_9CRUS</name>
<evidence type="ECO:0000256" key="2">
    <source>
        <dbReference type="SAM" id="SignalP"/>
    </source>
</evidence>
<dbReference type="EMBL" id="JAOYFB010000031">
    <property type="protein sequence ID" value="KAK4017885.1"/>
    <property type="molecule type" value="Genomic_DNA"/>
</dbReference>
<keyword evidence="4" id="KW-1185">Reference proteome</keyword>
<sequence>MALWKSLVKQLPLLWSGFIGFSSLELSNSSATSPYNLERSKIIFVTPQNRLKPDEPTDSRCASQSSKRPGDHGLLNDRRWSKGLSDLVVLDKVRNCPGVLEVDYMIAILLVSSPIR</sequence>
<keyword evidence="2" id="KW-0732">Signal</keyword>
<gene>
    <name evidence="3" type="ORF">OUZ56_033858</name>
</gene>
<evidence type="ECO:0000256" key="1">
    <source>
        <dbReference type="SAM" id="MobiDB-lite"/>
    </source>
</evidence>
<dbReference type="Proteomes" id="UP001234178">
    <property type="component" value="Unassembled WGS sequence"/>
</dbReference>